<dbReference type="EMBL" id="SNYJ01000017">
    <property type="protein sequence ID" value="TDQ36593.1"/>
    <property type="molecule type" value="Genomic_DNA"/>
</dbReference>
<evidence type="ECO:0000313" key="2">
    <source>
        <dbReference type="Proteomes" id="UP000295632"/>
    </source>
</evidence>
<comment type="caution">
    <text evidence="1">The sequence shown here is derived from an EMBL/GenBank/DDBJ whole genome shotgun (WGS) entry which is preliminary data.</text>
</comment>
<dbReference type="InterPro" id="IPR012347">
    <property type="entry name" value="Ferritin-like"/>
</dbReference>
<protein>
    <submittedName>
        <fullName evidence="1">Rubrerythrin</fullName>
    </submittedName>
</protein>
<reference evidence="1 2" key="1">
    <citation type="submission" date="2019-03" db="EMBL/GenBank/DDBJ databases">
        <title>Genomic Encyclopedia of Type Strains, Phase IV (KMG-IV): sequencing the most valuable type-strain genomes for metagenomic binning, comparative biology and taxonomic classification.</title>
        <authorList>
            <person name="Goeker M."/>
        </authorList>
    </citation>
    <scope>NUCLEOTIDE SEQUENCE [LARGE SCALE GENOMIC DNA]</scope>
    <source>
        <strain evidence="1 2">DSM 28697</strain>
    </source>
</reference>
<gene>
    <name evidence="1" type="ORF">EV213_11757</name>
</gene>
<dbReference type="Proteomes" id="UP000295632">
    <property type="component" value="Unassembled WGS sequence"/>
</dbReference>
<dbReference type="Gene3D" id="1.20.1260.10">
    <property type="match status" value="1"/>
</dbReference>
<keyword evidence="2" id="KW-1185">Reference proteome</keyword>
<dbReference type="AlphaFoldDB" id="A0A4R6TWG4"/>
<dbReference type="CDD" id="cd00657">
    <property type="entry name" value="Ferritin_like"/>
    <property type="match status" value="1"/>
</dbReference>
<accession>A0A4R6TWG4</accession>
<proteinExistence type="predicted"/>
<name>A0A4R6TWG4_9BACI</name>
<dbReference type="SUPFAM" id="SSF47240">
    <property type="entry name" value="Ferritin-like"/>
    <property type="match status" value="1"/>
</dbReference>
<organism evidence="1 2">
    <name type="scientific">Aureibacillus halotolerans</name>
    <dbReference type="NCBI Taxonomy" id="1508390"/>
    <lineage>
        <taxon>Bacteria</taxon>
        <taxon>Bacillati</taxon>
        <taxon>Bacillota</taxon>
        <taxon>Bacilli</taxon>
        <taxon>Bacillales</taxon>
        <taxon>Bacillaceae</taxon>
        <taxon>Aureibacillus</taxon>
    </lineage>
</organism>
<sequence>MPMYDQRPTTSLSDEIAKAINGEYSAIVCYKKLASLTQDETIRKRINEIRQDEKKHFHAFSQIYMSLTGTQPSPQLTEQCPSTYEEGLRFAFTDEQETVDTYLDIADKTTIPYIKQTFTRAAADEQNHAVWFLSFLQQLR</sequence>
<evidence type="ECO:0000313" key="1">
    <source>
        <dbReference type="EMBL" id="TDQ36593.1"/>
    </source>
</evidence>
<dbReference type="Pfam" id="PF13668">
    <property type="entry name" value="Ferritin_2"/>
    <property type="match status" value="1"/>
</dbReference>
<dbReference type="InterPro" id="IPR009078">
    <property type="entry name" value="Ferritin-like_SF"/>
</dbReference>